<gene>
    <name evidence="4" type="ORF">LOSG293_011470</name>
</gene>
<name>A0A081BG78_9LACO</name>
<dbReference type="GO" id="GO:0005737">
    <property type="term" value="C:cytoplasm"/>
    <property type="evidence" value="ECO:0007669"/>
    <property type="project" value="UniProtKB-SubCell"/>
</dbReference>
<dbReference type="AlphaFoldDB" id="A0A081BG78"/>
<evidence type="ECO:0000313" key="4">
    <source>
        <dbReference type="EMBL" id="GAK47046.1"/>
    </source>
</evidence>
<dbReference type="PIRSF" id="PIRSF006276">
    <property type="entry name" value="UspA"/>
    <property type="match status" value="1"/>
</dbReference>
<organism evidence="4 5">
    <name type="scientific">Secundilactobacillus oryzae JCM 18671</name>
    <dbReference type="NCBI Taxonomy" id="1291743"/>
    <lineage>
        <taxon>Bacteria</taxon>
        <taxon>Bacillati</taxon>
        <taxon>Bacillota</taxon>
        <taxon>Bacilli</taxon>
        <taxon>Lactobacillales</taxon>
        <taxon>Lactobacillaceae</taxon>
        <taxon>Secundilactobacillus</taxon>
    </lineage>
</organism>
<dbReference type="PRINTS" id="PR01438">
    <property type="entry name" value="UNVRSLSTRESS"/>
</dbReference>
<dbReference type="Pfam" id="PF00582">
    <property type="entry name" value="Usp"/>
    <property type="match status" value="1"/>
</dbReference>
<dbReference type="OrthoDB" id="2321605at2"/>
<dbReference type="SUPFAM" id="SSF52402">
    <property type="entry name" value="Adenine nucleotide alpha hydrolases-like"/>
    <property type="match status" value="1"/>
</dbReference>
<comment type="similarity">
    <text evidence="1 2">Belongs to the universal stress protein A family.</text>
</comment>
<dbReference type="STRING" id="1291743.LOSG293_011470"/>
<accession>A0A081BG78</accession>
<dbReference type="InterPro" id="IPR006016">
    <property type="entry name" value="UspA"/>
</dbReference>
<dbReference type="EMBL" id="BBJM01000001">
    <property type="protein sequence ID" value="GAK47046.1"/>
    <property type="molecule type" value="Genomic_DNA"/>
</dbReference>
<protein>
    <recommendedName>
        <fullName evidence="2">Universal stress protein</fullName>
    </recommendedName>
</protein>
<dbReference type="InterPro" id="IPR014729">
    <property type="entry name" value="Rossmann-like_a/b/a_fold"/>
</dbReference>
<dbReference type="PANTHER" id="PTHR46268">
    <property type="entry name" value="STRESS RESPONSE PROTEIN NHAX"/>
    <property type="match status" value="1"/>
</dbReference>
<comment type="caution">
    <text evidence="4">The sequence shown here is derived from an EMBL/GenBank/DDBJ whole genome shotgun (WGS) entry which is preliminary data.</text>
</comment>
<evidence type="ECO:0000256" key="2">
    <source>
        <dbReference type="PIRNR" id="PIRNR006276"/>
    </source>
</evidence>
<dbReference type="RefSeq" id="WP_034525784.1">
    <property type="nucleotide sequence ID" value="NZ_BBAZ01000002.1"/>
</dbReference>
<evidence type="ECO:0000256" key="1">
    <source>
        <dbReference type="ARBA" id="ARBA00008791"/>
    </source>
</evidence>
<dbReference type="InterPro" id="IPR006015">
    <property type="entry name" value="Universal_stress_UspA"/>
</dbReference>
<evidence type="ECO:0000259" key="3">
    <source>
        <dbReference type="Pfam" id="PF00582"/>
    </source>
</evidence>
<dbReference type="Proteomes" id="UP000028700">
    <property type="component" value="Unassembled WGS sequence"/>
</dbReference>
<dbReference type="PANTHER" id="PTHR46268:SF6">
    <property type="entry name" value="UNIVERSAL STRESS PROTEIN UP12"/>
    <property type="match status" value="1"/>
</dbReference>
<feature type="domain" description="UspA" evidence="3">
    <location>
        <begin position="6"/>
        <end position="146"/>
    </location>
</feature>
<evidence type="ECO:0000313" key="5">
    <source>
        <dbReference type="Proteomes" id="UP000028700"/>
    </source>
</evidence>
<dbReference type="Gene3D" id="3.40.50.620">
    <property type="entry name" value="HUPs"/>
    <property type="match status" value="1"/>
</dbReference>
<dbReference type="eggNOG" id="COG0589">
    <property type="taxonomic scope" value="Bacteria"/>
</dbReference>
<proteinExistence type="inferred from homology"/>
<reference evidence="4" key="1">
    <citation type="journal article" date="2014" name="Genome Announc.">
        <title>Draft Genome Sequence of Lactobacillus oryzae Strain SG293T.</title>
        <authorList>
            <person name="Tanizawa Y."/>
            <person name="Fujisawa T."/>
            <person name="Mochizuki T."/>
            <person name="Kaminuma E."/>
            <person name="Nakamura Y."/>
            <person name="Tohno M."/>
        </authorList>
    </citation>
    <scope>NUCLEOTIDE SEQUENCE [LARGE SCALE GENOMIC DNA]</scope>
    <source>
        <strain evidence="4">SG293</strain>
    </source>
</reference>
<dbReference type="CDD" id="cd00293">
    <property type="entry name" value="USP-like"/>
    <property type="match status" value="1"/>
</dbReference>
<keyword evidence="2" id="KW-0963">Cytoplasm</keyword>
<comment type="subcellular location">
    <subcellularLocation>
        <location evidence="2">Cytoplasm</location>
    </subcellularLocation>
</comment>
<sequence length="156" mass="16960">MASIPYNRILVGIDGSKQAKRAVLKAIASAKRNDAELIIATVMRQSATKTSFGYIDQEMLDEVKTEFEELVAKYKQAALDEGLKNVETIVKYGNPKTELANTLPLEKGVDLIILGATGANVVERMMMGSTASYVVANAASDVLIIRTNQANEPLKR</sequence>
<keyword evidence="5" id="KW-1185">Reference proteome</keyword>